<evidence type="ECO:0000256" key="2">
    <source>
        <dbReference type="ARBA" id="ARBA00023015"/>
    </source>
</evidence>
<dbReference type="InterPro" id="IPR001789">
    <property type="entry name" value="Sig_transdc_resp-reg_receiver"/>
</dbReference>
<name>A0ABT7HQV7_9BACT</name>
<feature type="domain" description="Response regulatory" evidence="6">
    <location>
        <begin position="2"/>
        <end position="109"/>
    </location>
</feature>
<reference evidence="7" key="1">
    <citation type="submission" date="2022-08" db="EMBL/GenBank/DDBJ databases">
        <authorList>
            <person name="Wang H."/>
        </authorList>
    </citation>
    <scope>NUCLEOTIDE SEQUENCE</scope>
    <source>
        <strain evidence="7">PS10</strain>
    </source>
</reference>
<evidence type="ECO:0000256" key="1">
    <source>
        <dbReference type="ARBA" id="ARBA00023012"/>
    </source>
</evidence>
<protein>
    <submittedName>
        <fullName evidence="7">Response regulator</fullName>
    </submittedName>
</protein>
<keyword evidence="2" id="KW-0805">Transcription regulation</keyword>
<dbReference type="SMART" id="SM00448">
    <property type="entry name" value="REC"/>
    <property type="match status" value="1"/>
</dbReference>
<keyword evidence="1" id="KW-0902">Two-component regulatory system</keyword>
<comment type="caution">
    <text evidence="7">The sequence shown here is derived from an EMBL/GenBank/DDBJ whole genome shotgun (WGS) entry which is preliminary data.</text>
</comment>
<dbReference type="RefSeq" id="WP_284937902.1">
    <property type="nucleotide sequence ID" value="NZ_JANURM010000009.1"/>
</dbReference>
<sequence length="296" mass="34372">MKVLIVDNEIYLAGSIATKLADIGYECDIARNVKDALRDEKFDIVLLSTTLAGQDFYPVIERFKNSIIILLITYISNDTVSKPIAAGASDYIQKPFMIEELVRKINHFVEYKRLENTLNSYQDYTLNMLNDFKTPDIDYKKLKFPLLIKTNRIEYADSFVFNLIKNIKKPLKYIQTQNFLQVEKELKCCENEYVYISNLQILNQSECEKVALICQKKKAILSTTKPLLSLGIDSLEIGVNESKFKIDEIVTIDEYIKHVISSYQDKFPDTELSKKLGISRKSLWEKRKKYEIAKKK</sequence>
<dbReference type="PANTHER" id="PTHR48111:SF22">
    <property type="entry name" value="REGULATOR OF RPOS"/>
    <property type="match status" value="1"/>
</dbReference>
<comment type="caution">
    <text evidence="5">Lacks conserved residue(s) required for the propagation of feature annotation.</text>
</comment>
<evidence type="ECO:0000256" key="4">
    <source>
        <dbReference type="ARBA" id="ARBA00023163"/>
    </source>
</evidence>
<evidence type="ECO:0000256" key="3">
    <source>
        <dbReference type="ARBA" id="ARBA00023125"/>
    </source>
</evidence>
<dbReference type="InterPro" id="IPR039420">
    <property type="entry name" value="WalR-like"/>
</dbReference>
<evidence type="ECO:0000256" key="5">
    <source>
        <dbReference type="PROSITE-ProRule" id="PRU00169"/>
    </source>
</evidence>
<accession>A0ABT7HQV7</accession>
<keyword evidence="8" id="KW-1185">Reference proteome</keyword>
<dbReference type="Pfam" id="PF00072">
    <property type="entry name" value="Response_reg"/>
    <property type="match status" value="1"/>
</dbReference>
<keyword evidence="3" id="KW-0238">DNA-binding</keyword>
<evidence type="ECO:0000313" key="7">
    <source>
        <dbReference type="EMBL" id="MDL0089250.1"/>
    </source>
</evidence>
<dbReference type="PANTHER" id="PTHR48111">
    <property type="entry name" value="REGULATOR OF RPOS"/>
    <property type="match status" value="1"/>
</dbReference>
<reference evidence="7" key="2">
    <citation type="journal article" date="2023" name="Microorganisms">
        <title>Isolation and Genomic Characteristics of Cat-Borne Campylobacter felis sp. nov. and Sheep-Borne Campylobacter ovis sp. nov.</title>
        <authorList>
            <person name="Wang H."/>
            <person name="Li Y."/>
            <person name="Gu Y."/>
            <person name="Zhou G."/>
            <person name="Chen X."/>
            <person name="Zhang X."/>
            <person name="Shao Z."/>
            <person name="Zhang J."/>
            <person name="Zhang M."/>
        </authorList>
    </citation>
    <scope>NUCLEOTIDE SEQUENCE</scope>
    <source>
        <strain evidence="7">PS10</strain>
    </source>
</reference>
<organism evidence="7 8">
    <name type="scientific">Campylobacter gastrosuis</name>
    <dbReference type="NCBI Taxonomy" id="2974576"/>
    <lineage>
        <taxon>Bacteria</taxon>
        <taxon>Pseudomonadati</taxon>
        <taxon>Campylobacterota</taxon>
        <taxon>Epsilonproteobacteria</taxon>
        <taxon>Campylobacterales</taxon>
        <taxon>Campylobacteraceae</taxon>
        <taxon>Campylobacter</taxon>
    </lineage>
</organism>
<evidence type="ECO:0000259" key="6">
    <source>
        <dbReference type="PROSITE" id="PS50110"/>
    </source>
</evidence>
<evidence type="ECO:0000313" key="8">
    <source>
        <dbReference type="Proteomes" id="UP001173801"/>
    </source>
</evidence>
<dbReference type="Proteomes" id="UP001173801">
    <property type="component" value="Unassembled WGS sequence"/>
</dbReference>
<dbReference type="PROSITE" id="PS50110">
    <property type="entry name" value="RESPONSE_REGULATORY"/>
    <property type="match status" value="1"/>
</dbReference>
<proteinExistence type="predicted"/>
<gene>
    <name evidence="7" type="ORF">NYG85_07720</name>
</gene>
<dbReference type="InterPro" id="IPR011006">
    <property type="entry name" value="CheY-like_superfamily"/>
</dbReference>
<dbReference type="Gene3D" id="3.40.50.2300">
    <property type="match status" value="1"/>
</dbReference>
<dbReference type="EMBL" id="JANURM010000009">
    <property type="protein sequence ID" value="MDL0089250.1"/>
    <property type="molecule type" value="Genomic_DNA"/>
</dbReference>
<dbReference type="SUPFAM" id="SSF52172">
    <property type="entry name" value="CheY-like"/>
    <property type="match status" value="1"/>
</dbReference>
<keyword evidence="4" id="KW-0804">Transcription</keyword>